<evidence type="ECO:0000313" key="6">
    <source>
        <dbReference type="Proteomes" id="UP001595729"/>
    </source>
</evidence>
<name>A0ABV7W9G1_9BURK</name>
<feature type="chain" id="PRO_5044900066" description="Cell division coordinator CpoB" evidence="2">
    <location>
        <begin position="32"/>
        <end position="266"/>
    </location>
</feature>
<dbReference type="InterPro" id="IPR011990">
    <property type="entry name" value="TPR-like_helical_dom_sf"/>
</dbReference>
<sequence precursor="true">MAVRTSAVLSVRVAAAMALVGACLWPLQAHALFDDDEARKAILDLRQKFDAYKLEVDAKLSRMAAESRDAGSASQRSLLELSNQNEQLRAEIARLRGLNEQLARDVSELQRQQKDVQAGVDARLKQVEPSKVSVDGVEFSASPEEKREYDAAMELLRKSDFAGAALAYSAFLRRFPGSGYIPSALYWQGNALYATRAYKESIESHRRLVSQYPTHLRTPEAMLAMANSQVELKDNKSAQRTLETLVRTYPQSEAAAAGRERLSRLR</sequence>
<keyword evidence="2" id="KW-0574">Periplasm</keyword>
<accession>A0ABV7W9G1</accession>
<comment type="subcellular location">
    <subcellularLocation>
        <location evidence="2">Periplasm</location>
    </subcellularLocation>
</comment>
<feature type="domain" description="Outer membrane lipoprotein BamD-like" evidence="3">
    <location>
        <begin position="146"/>
        <end position="266"/>
    </location>
</feature>
<dbReference type="Proteomes" id="UP001595729">
    <property type="component" value="Unassembled WGS sequence"/>
</dbReference>
<dbReference type="HAMAP" id="MF_02066">
    <property type="entry name" value="CpoB"/>
    <property type="match status" value="1"/>
</dbReference>
<dbReference type="Pfam" id="PF13525">
    <property type="entry name" value="YfiO"/>
    <property type="match status" value="1"/>
</dbReference>
<comment type="function">
    <text evidence="2">Mediates coordination of peptidoglycan synthesis and outer membrane constriction during cell division.</text>
</comment>
<dbReference type="InterPro" id="IPR032519">
    <property type="entry name" value="YbgF_tri"/>
</dbReference>
<keyword evidence="1 2" id="KW-0732">Signal</keyword>
<evidence type="ECO:0000259" key="4">
    <source>
        <dbReference type="Pfam" id="PF16331"/>
    </source>
</evidence>
<evidence type="ECO:0000256" key="2">
    <source>
        <dbReference type="HAMAP-Rule" id="MF_02066"/>
    </source>
</evidence>
<dbReference type="PROSITE" id="PS51257">
    <property type="entry name" value="PROKAR_LIPOPROTEIN"/>
    <property type="match status" value="1"/>
</dbReference>
<dbReference type="RefSeq" id="WP_382178346.1">
    <property type="nucleotide sequence ID" value="NZ_JBHRXX010000009.1"/>
</dbReference>
<keyword evidence="2" id="KW-0131">Cell cycle</keyword>
<proteinExistence type="inferred from homology"/>
<evidence type="ECO:0000259" key="3">
    <source>
        <dbReference type="Pfam" id="PF13525"/>
    </source>
</evidence>
<dbReference type="Pfam" id="PF16331">
    <property type="entry name" value="TolA_bind_tri"/>
    <property type="match status" value="1"/>
</dbReference>
<feature type="signal peptide" evidence="2">
    <location>
        <begin position="1"/>
        <end position="31"/>
    </location>
</feature>
<dbReference type="Gene3D" id="1.20.5.110">
    <property type="match status" value="1"/>
</dbReference>
<feature type="domain" description="YbgF trimerisation" evidence="4">
    <location>
        <begin position="73"/>
        <end position="130"/>
    </location>
</feature>
<comment type="caution">
    <text evidence="5">The sequence shown here is derived from an EMBL/GenBank/DDBJ whole genome shotgun (WGS) entry which is preliminary data.</text>
</comment>
<protein>
    <recommendedName>
        <fullName evidence="2">Cell division coordinator CpoB</fullName>
    </recommendedName>
</protein>
<reference evidence="6" key="1">
    <citation type="journal article" date="2019" name="Int. J. Syst. Evol. Microbiol.">
        <title>The Global Catalogue of Microorganisms (GCM) 10K type strain sequencing project: providing services to taxonomists for standard genome sequencing and annotation.</title>
        <authorList>
            <consortium name="The Broad Institute Genomics Platform"/>
            <consortium name="The Broad Institute Genome Sequencing Center for Infectious Disease"/>
            <person name="Wu L."/>
            <person name="Ma J."/>
        </authorList>
    </citation>
    <scope>NUCLEOTIDE SEQUENCE [LARGE SCALE GENOMIC DNA]</scope>
    <source>
        <strain evidence="6">KCTC 42501</strain>
    </source>
</reference>
<dbReference type="InterPro" id="IPR039565">
    <property type="entry name" value="BamD-like"/>
</dbReference>
<comment type="similarity">
    <text evidence="2">Belongs to the CpoB family.</text>
</comment>
<dbReference type="NCBIfam" id="TIGR02795">
    <property type="entry name" value="tol_pal_ybgF"/>
    <property type="match status" value="1"/>
</dbReference>
<dbReference type="SUPFAM" id="SSF48452">
    <property type="entry name" value="TPR-like"/>
    <property type="match status" value="1"/>
</dbReference>
<feature type="coiled-coil region" evidence="2">
    <location>
        <begin position="78"/>
        <end position="119"/>
    </location>
</feature>
<keyword evidence="2" id="KW-0132">Cell division</keyword>
<dbReference type="Gene3D" id="1.25.40.10">
    <property type="entry name" value="Tetratricopeptide repeat domain"/>
    <property type="match status" value="1"/>
</dbReference>
<dbReference type="EMBL" id="JBHRXX010000009">
    <property type="protein sequence ID" value="MFC3686087.1"/>
    <property type="molecule type" value="Genomic_DNA"/>
</dbReference>
<dbReference type="InterPro" id="IPR014162">
    <property type="entry name" value="CpoB_C"/>
</dbReference>
<evidence type="ECO:0000313" key="5">
    <source>
        <dbReference type="EMBL" id="MFC3686087.1"/>
    </source>
</evidence>
<keyword evidence="2" id="KW-0175">Coiled coil</keyword>
<keyword evidence="6" id="KW-1185">Reference proteome</keyword>
<gene>
    <name evidence="5" type="primary">ybgF</name>
    <name evidence="2" type="synonym">cpoB</name>
    <name evidence="5" type="ORF">ACFOPI_21020</name>
</gene>
<evidence type="ECO:0000256" key="1">
    <source>
        <dbReference type="ARBA" id="ARBA00022729"/>
    </source>
</evidence>
<dbReference type="InterPro" id="IPR034706">
    <property type="entry name" value="CpoB"/>
</dbReference>
<organism evidence="5 6">
    <name type="scientific">Hydrogenophaga luteola</name>
    <dbReference type="NCBI Taxonomy" id="1591122"/>
    <lineage>
        <taxon>Bacteria</taxon>
        <taxon>Pseudomonadati</taxon>
        <taxon>Pseudomonadota</taxon>
        <taxon>Betaproteobacteria</taxon>
        <taxon>Burkholderiales</taxon>
        <taxon>Comamonadaceae</taxon>
        <taxon>Hydrogenophaga</taxon>
    </lineage>
</organism>